<comment type="caution">
    <text evidence="1">The sequence shown here is derived from an EMBL/GenBank/DDBJ whole genome shotgun (WGS) entry which is preliminary data.</text>
</comment>
<feature type="non-terminal residue" evidence="1">
    <location>
        <position position="150"/>
    </location>
</feature>
<dbReference type="EMBL" id="LAZR01050677">
    <property type="protein sequence ID" value="KKK86824.1"/>
    <property type="molecule type" value="Genomic_DNA"/>
</dbReference>
<organism evidence="1">
    <name type="scientific">marine sediment metagenome</name>
    <dbReference type="NCBI Taxonomy" id="412755"/>
    <lineage>
        <taxon>unclassified sequences</taxon>
        <taxon>metagenomes</taxon>
        <taxon>ecological metagenomes</taxon>
    </lineage>
</organism>
<evidence type="ECO:0000313" key="1">
    <source>
        <dbReference type="EMBL" id="KKK86824.1"/>
    </source>
</evidence>
<proteinExistence type="predicted"/>
<reference evidence="1" key="1">
    <citation type="journal article" date="2015" name="Nature">
        <title>Complex archaea that bridge the gap between prokaryotes and eukaryotes.</title>
        <authorList>
            <person name="Spang A."/>
            <person name="Saw J.H."/>
            <person name="Jorgensen S.L."/>
            <person name="Zaremba-Niedzwiedzka K."/>
            <person name="Martijn J."/>
            <person name="Lind A.E."/>
            <person name="van Eijk R."/>
            <person name="Schleper C."/>
            <person name="Guy L."/>
            <person name="Ettema T.J."/>
        </authorList>
    </citation>
    <scope>NUCLEOTIDE SEQUENCE</scope>
</reference>
<name>A0A0F9B7Y3_9ZZZZ</name>
<protein>
    <submittedName>
        <fullName evidence="1">Uncharacterized protein</fullName>
    </submittedName>
</protein>
<dbReference type="AlphaFoldDB" id="A0A0F9B7Y3"/>
<sequence length="150" mass="15616">MVEPIKFALVVLDNGTAVIKRFGKTVQRVGRNSEKAASRMIRAFTAFRGSLTGTVGAVFSLKGAIAGAGIGFFAKSILNAGGVVESARLRLVGMKGSIDAAAESMRFFEEVAAAVPFTLEAVIDAGVTLEAFGAKSEEALRPVSDLAAFM</sequence>
<accession>A0A0F9B7Y3</accession>
<gene>
    <name evidence="1" type="ORF">LCGC14_2759400</name>
</gene>